<dbReference type="AlphaFoldDB" id="A0A397GBC1"/>
<comment type="similarity">
    <text evidence="4">Belongs to the UPP synthase family.</text>
</comment>
<keyword evidence="11" id="KW-0472">Membrane</keyword>
<keyword evidence="15" id="KW-1185">Reference proteome</keyword>
<organism evidence="14 15">
    <name type="scientific">Aspergillus thermomutatus</name>
    <name type="common">Neosartorya pseudofischeri</name>
    <dbReference type="NCBI Taxonomy" id="41047"/>
    <lineage>
        <taxon>Eukaryota</taxon>
        <taxon>Fungi</taxon>
        <taxon>Dikarya</taxon>
        <taxon>Ascomycota</taxon>
        <taxon>Pezizomycotina</taxon>
        <taxon>Eurotiomycetes</taxon>
        <taxon>Eurotiomycetidae</taxon>
        <taxon>Eurotiales</taxon>
        <taxon>Aspergillaceae</taxon>
        <taxon>Aspergillus</taxon>
        <taxon>Aspergillus subgen. Fumigati</taxon>
    </lineage>
</organism>
<dbReference type="GeneID" id="38124889"/>
<sequence length="361" mass="40705">MVLARDRELLRDTVRTRETTLTPADRENILKPYLPDPSDLARRPLQRQKKAPRKTPIRTFLKSQLHQLAYTFIHIIYGIILRLVQSYHALVDRVLAIVYYHHRTPELIRKDIKGLKRLPEHLTVVLSMRKEDDALAILMDEVAELAAWSVSSGIPMLSIYEKSGVLKSCIPTLHQVVASKFASYYGSLPQQPTLRLFAPHHSVYEPSLDHDTARRVNTDSLTMLLLSATDGRETIVDLTQTLTEMSQNGKLSPGDITMELVDAEISEITTQPLQPATSSIGDRQASAVHPAIPMKPEPDLLLVFAPFLKLDGYPPWHIRLTEMFCTGGKSSGITSYGEAVEYQGFLRGLWHYAGAQMRFGR</sequence>
<dbReference type="InterPro" id="IPR038887">
    <property type="entry name" value="Nus1/NgBR"/>
</dbReference>
<evidence type="ECO:0000256" key="2">
    <source>
        <dbReference type="ARBA" id="ARBA00004586"/>
    </source>
</evidence>
<dbReference type="Gene3D" id="3.40.1180.10">
    <property type="entry name" value="Decaprenyl diphosphate synthase-like"/>
    <property type="match status" value="1"/>
</dbReference>
<dbReference type="PANTHER" id="PTHR21528">
    <property type="entry name" value="DEHYDRODOLICHYL DIPHOSPHATE SYNTHASE COMPLEX SUBUNIT NUS1"/>
    <property type="match status" value="1"/>
</dbReference>
<protein>
    <recommendedName>
        <fullName evidence="5">ditrans,polycis-polyprenyl diphosphate synthase [(2E,6E)-farnesyldiphosphate specific]</fullName>
        <ecNumber evidence="5">2.5.1.87</ecNumber>
    </recommendedName>
</protein>
<evidence type="ECO:0000256" key="11">
    <source>
        <dbReference type="ARBA" id="ARBA00023136"/>
    </source>
</evidence>
<evidence type="ECO:0000256" key="9">
    <source>
        <dbReference type="ARBA" id="ARBA00022842"/>
    </source>
</evidence>
<dbReference type="RefSeq" id="XP_026611082.1">
    <property type="nucleotide sequence ID" value="XM_026756534.1"/>
</dbReference>
<dbReference type="GO" id="GO:0005789">
    <property type="term" value="C:endoplasmic reticulum membrane"/>
    <property type="evidence" value="ECO:0007669"/>
    <property type="project" value="UniProtKB-SubCell"/>
</dbReference>
<feature type="region of interest" description="Disordered" evidence="13">
    <location>
        <begin position="26"/>
        <end position="54"/>
    </location>
</feature>
<comment type="pathway">
    <text evidence="3">Protein modification; protein glycosylation.</text>
</comment>
<dbReference type="InterPro" id="IPR036424">
    <property type="entry name" value="UPP_synth-like_sf"/>
</dbReference>
<evidence type="ECO:0000256" key="5">
    <source>
        <dbReference type="ARBA" id="ARBA00012596"/>
    </source>
</evidence>
<accession>A0A397GBC1</accession>
<evidence type="ECO:0000256" key="10">
    <source>
        <dbReference type="ARBA" id="ARBA00022989"/>
    </source>
</evidence>
<reference evidence="14" key="1">
    <citation type="submission" date="2018-08" db="EMBL/GenBank/DDBJ databases">
        <title>Draft genome sequence of azole-resistant Aspergillus thermomutatus (Neosartorya pseudofischeri) strain HMR AF 39, isolated from a human nasal aspirate.</title>
        <authorList>
            <person name="Parent-Michaud M."/>
            <person name="Dufresne P.J."/>
            <person name="Fournier E."/>
            <person name="Martineau C."/>
            <person name="Moreira S."/>
            <person name="Perkins V."/>
            <person name="De Repentigny L."/>
            <person name="Dufresne S.F."/>
        </authorList>
    </citation>
    <scope>NUCLEOTIDE SEQUENCE [LARGE SCALE GENOMIC DNA]</scope>
    <source>
        <strain evidence="14">HMR AF 39</strain>
    </source>
</reference>
<evidence type="ECO:0000313" key="15">
    <source>
        <dbReference type="Proteomes" id="UP000215305"/>
    </source>
</evidence>
<dbReference type="PANTHER" id="PTHR21528:SF0">
    <property type="entry name" value="DEHYDRODOLICHYL DIPHOSPHATE SYNTHASE COMPLEX SUBUNIT NUS1"/>
    <property type="match status" value="1"/>
</dbReference>
<proteinExistence type="inferred from homology"/>
<dbReference type="Proteomes" id="UP000215305">
    <property type="component" value="Unassembled WGS sequence"/>
</dbReference>
<evidence type="ECO:0000256" key="7">
    <source>
        <dbReference type="ARBA" id="ARBA00022692"/>
    </source>
</evidence>
<gene>
    <name evidence="14" type="ORF">CDV56_102915</name>
</gene>
<dbReference type="EMBL" id="NKHU02000255">
    <property type="protein sequence ID" value="RHZ46263.1"/>
    <property type="molecule type" value="Genomic_DNA"/>
</dbReference>
<keyword evidence="9" id="KW-0460">Magnesium</keyword>
<feature type="compositionally biased region" description="Basic residues" evidence="13">
    <location>
        <begin position="44"/>
        <end position="54"/>
    </location>
</feature>
<keyword evidence="10" id="KW-1133">Transmembrane helix</keyword>
<dbReference type="STRING" id="41047.A0A397GBC1"/>
<evidence type="ECO:0000313" key="14">
    <source>
        <dbReference type="EMBL" id="RHZ46263.1"/>
    </source>
</evidence>
<dbReference type="EC" id="2.5.1.87" evidence="5"/>
<dbReference type="UniPathway" id="UPA00378"/>
<evidence type="ECO:0000256" key="12">
    <source>
        <dbReference type="ARBA" id="ARBA00047353"/>
    </source>
</evidence>
<evidence type="ECO:0000256" key="4">
    <source>
        <dbReference type="ARBA" id="ARBA00005432"/>
    </source>
</evidence>
<evidence type="ECO:0000256" key="13">
    <source>
        <dbReference type="SAM" id="MobiDB-lite"/>
    </source>
</evidence>
<keyword evidence="7" id="KW-0812">Transmembrane</keyword>
<comment type="catalytic activity">
    <reaction evidence="12">
        <text>n isopentenyl diphosphate + (2E,6E)-farnesyl diphosphate = a di-trans,poly-cis-polyprenyl diphosphate + n diphosphate</text>
        <dbReference type="Rhea" id="RHEA:53008"/>
        <dbReference type="Rhea" id="RHEA-COMP:19494"/>
        <dbReference type="ChEBI" id="CHEBI:33019"/>
        <dbReference type="ChEBI" id="CHEBI:128769"/>
        <dbReference type="ChEBI" id="CHEBI:136960"/>
        <dbReference type="ChEBI" id="CHEBI:175763"/>
        <dbReference type="EC" id="2.5.1.87"/>
    </reaction>
</comment>
<dbReference type="GO" id="GO:1904423">
    <property type="term" value="C:dehydrodolichyl diphosphate synthase complex"/>
    <property type="evidence" value="ECO:0007669"/>
    <property type="project" value="InterPro"/>
</dbReference>
<dbReference type="VEuPathDB" id="FungiDB:CDV56_102915"/>
<keyword evidence="8" id="KW-0256">Endoplasmic reticulum</keyword>
<comment type="subcellular location">
    <subcellularLocation>
        <location evidence="2">Endoplasmic reticulum membrane</location>
    </subcellularLocation>
</comment>
<dbReference type="OrthoDB" id="19639at2759"/>
<evidence type="ECO:0000256" key="3">
    <source>
        <dbReference type="ARBA" id="ARBA00004922"/>
    </source>
</evidence>
<name>A0A397GBC1_ASPTH</name>
<comment type="cofactor">
    <cofactor evidence="1">
        <name>Mg(2+)</name>
        <dbReference type="ChEBI" id="CHEBI:18420"/>
    </cofactor>
</comment>
<evidence type="ECO:0000256" key="8">
    <source>
        <dbReference type="ARBA" id="ARBA00022824"/>
    </source>
</evidence>
<keyword evidence="6" id="KW-0808">Transferase</keyword>
<comment type="caution">
    <text evidence="14">The sequence shown here is derived from an EMBL/GenBank/DDBJ whole genome shotgun (WGS) entry which is preliminary data.</text>
</comment>
<evidence type="ECO:0000256" key="1">
    <source>
        <dbReference type="ARBA" id="ARBA00001946"/>
    </source>
</evidence>
<dbReference type="GO" id="GO:0045547">
    <property type="term" value="F:ditrans,polycis-polyprenyl diphosphate synthase [(2E,6E)-farnesyl diphosphate specific] activity"/>
    <property type="evidence" value="ECO:0007669"/>
    <property type="project" value="UniProtKB-EC"/>
</dbReference>
<dbReference type="SUPFAM" id="SSF64005">
    <property type="entry name" value="Undecaprenyl diphosphate synthase"/>
    <property type="match status" value="1"/>
</dbReference>
<evidence type="ECO:0000256" key="6">
    <source>
        <dbReference type="ARBA" id="ARBA00022679"/>
    </source>
</evidence>